<accession>A0ABT4K8E6</accession>
<protein>
    <submittedName>
        <fullName evidence="3">BppU family phage baseplate upper protein</fullName>
    </submittedName>
</protein>
<reference evidence="3 4" key="1">
    <citation type="submission" date="2022-01" db="EMBL/GenBank/DDBJ databases">
        <title>VMRC isolate genome collection.</title>
        <authorList>
            <person name="France M."/>
            <person name="Rutt L."/>
            <person name="Humphrys M."/>
            <person name="Ravel J."/>
        </authorList>
    </citation>
    <scope>NUCLEOTIDE SEQUENCE [LARGE SCALE GENOMIC DNA]</scope>
    <source>
        <strain evidence="3 4">C0030B4</strain>
    </source>
</reference>
<feature type="domain" description="Rhamnogalacturonase A/B/Epimerase-like pectate lyase" evidence="2">
    <location>
        <begin position="334"/>
        <end position="521"/>
    </location>
</feature>
<comment type="caution">
    <text evidence="3">The sequence shown here is derived from an EMBL/GenBank/DDBJ whole genome shotgun (WGS) entry which is preliminary data.</text>
</comment>
<dbReference type="Proteomes" id="UP001527392">
    <property type="component" value="Unassembled WGS sequence"/>
</dbReference>
<dbReference type="InterPro" id="IPR012334">
    <property type="entry name" value="Pectin_lyas_fold"/>
</dbReference>
<proteinExistence type="predicted"/>
<dbReference type="Gene3D" id="2.160.20.10">
    <property type="entry name" value="Single-stranded right-handed beta-helix, Pectin lyase-like"/>
    <property type="match status" value="1"/>
</dbReference>
<dbReference type="InterPro" id="IPR024535">
    <property type="entry name" value="RHGA/B-epi-like_pectate_lyase"/>
</dbReference>
<organism evidence="3 4">
    <name type="scientific">Limosilactobacillus vaginalis</name>
    <dbReference type="NCBI Taxonomy" id="1633"/>
    <lineage>
        <taxon>Bacteria</taxon>
        <taxon>Bacillati</taxon>
        <taxon>Bacillota</taxon>
        <taxon>Bacilli</taxon>
        <taxon>Lactobacillales</taxon>
        <taxon>Lactobacillaceae</taxon>
        <taxon>Limosilactobacillus</taxon>
    </lineage>
</organism>
<feature type="domain" description="BppU N-terminal" evidence="1">
    <location>
        <begin position="36"/>
        <end position="174"/>
    </location>
</feature>
<gene>
    <name evidence="3" type="ORF">L2504_06840</name>
</gene>
<dbReference type="Gene3D" id="2.60.40.3350">
    <property type="match status" value="1"/>
</dbReference>
<dbReference type="Pfam" id="PF12708">
    <property type="entry name" value="Pect-lyase_RHGA_epim"/>
    <property type="match status" value="1"/>
</dbReference>
<dbReference type="InterPro" id="IPR011050">
    <property type="entry name" value="Pectin_lyase_fold/virulence"/>
</dbReference>
<evidence type="ECO:0000313" key="3">
    <source>
        <dbReference type="EMBL" id="MCZ3781846.1"/>
    </source>
</evidence>
<evidence type="ECO:0000259" key="2">
    <source>
        <dbReference type="Pfam" id="PF12708"/>
    </source>
</evidence>
<dbReference type="RefSeq" id="WP_124031707.1">
    <property type="nucleotide sequence ID" value="NZ_JAKHMK010000015.1"/>
</dbReference>
<keyword evidence="4" id="KW-1185">Reference proteome</keyword>
<evidence type="ECO:0000259" key="1">
    <source>
        <dbReference type="Pfam" id="PF10651"/>
    </source>
</evidence>
<dbReference type="EMBL" id="JAKHMS010000016">
    <property type="protein sequence ID" value="MCZ3781846.1"/>
    <property type="molecule type" value="Genomic_DNA"/>
</dbReference>
<dbReference type="SUPFAM" id="SSF51126">
    <property type="entry name" value="Pectin lyase-like"/>
    <property type="match status" value="1"/>
</dbReference>
<evidence type="ECO:0000313" key="4">
    <source>
        <dbReference type="Proteomes" id="UP001527392"/>
    </source>
</evidence>
<name>A0ABT4K8E6_9LACO</name>
<dbReference type="Pfam" id="PF10651">
    <property type="entry name" value="BppU_N"/>
    <property type="match status" value="1"/>
</dbReference>
<sequence length="881" mass="97944">MAQELTFNISEDRRKLQGPVEAKNFNLKFGTDDVAITNGNPKQWVQGRIGDNELKQVFVNITEGENNTPKDVAGLFLAFVGIIHDKDGRPHRVVDYKHSTTIDVEHGRFRFDFPDQAFTVAGEYQQAFFMLVKEGPSGGCVATMEFDMQVMANFVFTDLVPEDYITPFNDTVDQLLAACKKFKDDTAADEAKFKQELEDAYAKFQKDTNTQLNNFKDATDEDLAKFKKVNADDIAKFKQQYDDAVKAKQAELQNKVDSYTDKLDTLLKDLNQQGIDTTTLLTTLQANIKALEDKIKLDGLFTKDEAEKFEQEVNNGLNELKKNVSTYLISQGLNVKNFGAVGDGTTDDTGAFRSAIEAARSQVNHHIYIPEGTYLVTDDLVLPDDIGLIGYGAERETVIKTSGVANLFELGRRNVLSNLTLDGTSNGKDITLLKLGNDGRSVSDALVTDVHLDGTPDNKVTGIRSAVYNGQSIFNCTFKNVSARRVYDGLKFSAAENTWINGNSVTNFTVVGFAHAGIYFTSMDDDSLEIAQNHFVNVQIEAIPDAEGKYFDSSNAAAVWLEWGDRNRFDMLHVWNDDSGKVTKSIRLTPGPHTHNLNNYRDNVFNGFAETTFYTNAYTARFNDLTGMQIESKAPFGYAQYNADLRKFKLDDVRNLISDDLIANAVIGHPVPLFVSTGGTLYASYDSYGPFLSLKPSSGELFVPLQGNDSGYISGMSKFTIGFDISFDTAEDPNKVKLTAGFANFNADAQRMDVKPAKRNIAIDQSGYSYRITSTINSPDVSAYNVHALNLKWDGVGEGHVRVRRIFIVPGEIDATHDIKLGRAATRWDVKADSQKLSTFRNIGIFTLPDAFVANQMQFSKSRLTGQVDNGTFYGTYPFWY</sequence>
<dbReference type="InterPro" id="IPR018913">
    <property type="entry name" value="BppU_N"/>
</dbReference>